<keyword evidence="1" id="KW-0812">Transmembrane</keyword>
<proteinExistence type="predicted"/>
<keyword evidence="1" id="KW-0472">Membrane</keyword>
<evidence type="ECO:0000256" key="1">
    <source>
        <dbReference type="SAM" id="Phobius"/>
    </source>
</evidence>
<keyword evidence="1" id="KW-1133">Transmembrane helix</keyword>
<dbReference type="Proteomes" id="UP000188184">
    <property type="component" value="Chromosome"/>
</dbReference>
<accession>A0A1Q2L3Q5</accession>
<dbReference type="EMBL" id="CP019640">
    <property type="protein sequence ID" value="AQQ55098.1"/>
    <property type="molecule type" value="Genomic_DNA"/>
</dbReference>
<protein>
    <submittedName>
        <fullName evidence="2">Uncharacterized protein</fullName>
    </submittedName>
</protein>
<evidence type="ECO:0000313" key="3">
    <source>
        <dbReference type="Proteomes" id="UP000188184"/>
    </source>
</evidence>
<dbReference type="AlphaFoldDB" id="A0A1Q2L3Q5"/>
<feature type="transmembrane region" description="Helical" evidence="1">
    <location>
        <begin position="7"/>
        <end position="26"/>
    </location>
</feature>
<sequence length="157" mass="18732">MYNISWFPIVVFISTGVIILSLLGFVDWKEFSTNILTFIANLIVSSVFMGYGIYLLRKRREGKGYYWDDEGIVIDLKGNKVFWHEIEEIKYAVFHSSKSTVIHPHWRNHEKIAARHSRKMPTPGHSIDWFMVERAKEMHEELMKTWEENRPETNFFF</sequence>
<keyword evidence="3" id="KW-1185">Reference proteome</keyword>
<evidence type="ECO:0000313" key="2">
    <source>
        <dbReference type="EMBL" id="AQQ55098.1"/>
    </source>
</evidence>
<dbReference type="KEGG" id="pmar:B0X71_11140"/>
<organism evidence="2 3">
    <name type="scientific">Planococcus lenghuensis</name>
    <dbReference type="NCBI Taxonomy" id="2213202"/>
    <lineage>
        <taxon>Bacteria</taxon>
        <taxon>Bacillati</taxon>
        <taxon>Bacillota</taxon>
        <taxon>Bacilli</taxon>
        <taxon>Bacillales</taxon>
        <taxon>Caryophanaceae</taxon>
        <taxon>Planococcus</taxon>
    </lineage>
</organism>
<gene>
    <name evidence="2" type="ORF">B0X71_11140</name>
</gene>
<name>A0A1Q2L3Q5_9BACL</name>
<feature type="transmembrane region" description="Helical" evidence="1">
    <location>
        <begin position="38"/>
        <end position="56"/>
    </location>
</feature>
<reference evidence="2 3" key="1">
    <citation type="submission" date="2017-02" db="EMBL/GenBank/DDBJ databases">
        <title>The complete genomic sequence of a novel cold adapted crude oil-degrading bacterium Planococcus qaidamina Y42.</title>
        <authorList>
            <person name="Yang R."/>
        </authorList>
    </citation>
    <scope>NUCLEOTIDE SEQUENCE [LARGE SCALE GENOMIC DNA]</scope>
    <source>
        <strain evidence="2 3">Y42</strain>
    </source>
</reference>